<reference evidence="3" key="2">
    <citation type="journal article" date="2014" name="Nat. Commun.">
        <title>The cavefish genome reveals candidate genes for eye loss.</title>
        <authorList>
            <person name="McGaugh S.E."/>
            <person name="Gross J.B."/>
            <person name="Aken B."/>
            <person name="Blin M."/>
            <person name="Borowsky R."/>
            <person name="Chalopin D."/>
            <person name="Hinaux H."/>
            <person name="Jeffery W.R."/>
            <person name="Keene A."/>
            <person name="Ma L."/>
            <person name="Minx P."/>
            <person name="Murphy D."/>
            <person name="O'Quin K.E."/>
            <person name="Retaux S."/>
            <person name="Rohner N."/>
            <person name="Searle S.M."/>
            <person name="Stahl B.A."/>
            <person name="Tabin C."/>
            <person name="Volff J.N."/>
            <person name="Yoshizawa M."/>
            <person name="Warren W.C."/>
        </authorList>
    </citation>
    <scope>NUCLEOTIDE SEQUENCE [LARGE SCALE GENOMIC DNA]</scope>
    <source>
        <strain evidence="3">female</strain>
    </source>
</reference>
<feature type="transmembrane region" description="Helical" evidence="1">
    <location>
        <begin position="41"/>
        <end position="62"/>
    </location>
</feature>
<dbReference type="PANTHER" id="PTHR35682:SF1">
    <property type="entry name" value="TRANSMEMBRANE PROTEIN 252"/>
    <property type="match status" value="1"/>
</dbReference>
<dbReference type="Bgee" id="ENSAMXG00000032541">
    <property type="expression patterns" value="Expressed in head kidney and 4 other cell types or tissues"/>
</dbReference>
<dbReference type="InParanoid" id="A0A3B1J6U5"/>
<dbReference type="Pfam" id="PF15664">
    <property type="entry name" value="TMEM252"/>
    <property type="match status" value="1"/>
</dbReference>
<dbReference type="Proteomes" id="UP000018467">
    <property type="component" value="Unassembled WGS sequence"/>
</dbReference>
<keyword evidence="1" id="KW-0472">Membrane</keyword>
<accession>A0A3B1J6U5</accession>
<proteinExistence type="predicted"/>
<dbReference type="PANTHER" id="PTHR35682">
    <property type="entry name" value="TRANSMEMBRANE PROTEIN 252"/>
    <property type="match status" value="1"/>
</dbReference>
<feature type="transmembrane region" description="Helical" evidence="1">
    <location>
        <begin position="7"/>
        <end position="29"/>
    </location>
</feature>
<reference evidence="3" key="1">
    <citation type="submission" date="2013-03" db="EMBL/GenBank/DDBJ databases">
        <authorList>
            <person name="Jeffery W."/>
            <person name="Warren W."/>
            <person name="Wilson R.K."/>
        </authorList>
    </citation>
    <scope>NUCLEOTIDE SEQUENCE</scope>
    <source>
        <strain evidence="3">female</strain>
    </source>
</reference>
<evidence type="ECO:0000256" key="1">
    <source>
        <dbReference type="SAM" id="Phobius"/>
    </source>
</evidence>
<evidence type="ECO:0000313" key="2">
    <source>
        <dbReference type="Ensembl" id="ENSAMXP00000037580.1"/>
    </source>
</evidence>
<keyword evidence="1" id="KW-1133">Transmembrane helix</keyword>
<keyword evidence="1" id="KW-0812">Transmembrane</keyword>
<reference evidence="2" key="3">
    <citation type="submission" date="2025-08" db="UniProtKB">
        <authorList>
            <consortium name="Ensembl"/>
        </authorList>
    </citation>
    <scope>IDENTIFICATION</scope>
</reference>
<dbReference type="GeneTree" id="ENSGT00730000113416"/>
<dbReference type="AlphaFoldDB" id="A0A3B1J6U5"/>
<dbReference type="Ensembl" id="ENSAMXT00000054190.1">
    <property type="protein sequence ID" value="ENSAMXP00000037580.1"/>
    <property type="gene ID" value="ENSAMXG00000032541.1"/>
</dbReference>
<name>A0A3B1J6U5_ASTMX</name>
<reference evidence="2" key="4">
    <citation type="submission" date="2025-09" db="UniProtKB">
        <authorList>
            <consortium name="Ensembl"/>
        </authorList>
    </citation>
    <scope>IDENTIFICATION</scope>
</reference>
<keyword evidence="3" id="KW-1185">Reference proteome</keyword>
<sequence>MKLRKPLLAAVRLVLPTAGLGLICGGAYVNSLGGGDLLREIFTYLLIILGFVLLVGGVLWSLGHGVKGVLVKWSGGRMRHTDVQVFTVDRMNFPPSYEESQIRTEAAEGTGPVPAVPLWPGLAPPIYTQSSFETLTEDYSHEAPPTYEQAIRQNQIQNQSLNQNQAAPTDQQDILQNQNLNQVSPQTITSLQSNIFIEPF</sequence>
<evidence type="ECO:0000313" key="3">
    <source>
        <dbReference type="Proteomes" id="UP000018467"/>
    </source>
</evidence>
<protein>
    <submittedName>
        <fullName evidence="2">Transmembrane protein 252</fullName>
    </submittedName>
</protein>
<dbReference type="InterPro" id="IPR031363">
    <property type="entry name" value="TMEM252"/>
</dbReference>
<organism evidence="2 3">
    <name type="scientific">Astyanax mexicanus</name>
    <name type="common">Blind cave fish</name>
    <name type="synonym">Astyanax fasciatus mexicanus</name>
    <dbReference type="NCBI Taxonomy" id="7994"/>
    <lineage>
        <taxon>Eukaryota</taxon>
        <taxon>Metazoa</taxon>
        <taxon>Chordata</taxon>
        <taxon>Craniata</taxon>
        <taxon>Vertebrata</taxon>
        <taxon>Euteleostomi</taxon>
        <taxon>Actinopterygii</taxon>
        <taxon>Neopterygii</taxon>
        <taxon>Teleostei</taxon>
        <taxon>Ostariophysi</taxon>
        <taxon>Characiformes</taxon>
        <taxon>Characoidei</taxon>
        <taxon>Acestrorhamphidae</taxon>
        <taxon>Acestrorhamphinae</taxon>
        <taxon>Astyanax</taxon>
    </lineage>
</organism>